<dbReference type="EC" id="2.7.7.108" evidence="5"/>
<evidence type="ECO:0000256" key="3">
    <source>
        <dbReference type="ARBA" id="ARBA00022741"/>
    </source>
</evidence>
<evidence type="ECO:0000256" key="2">
    <source>
        <dbReference type="ARBA" id="ARBA00022695"/>
    </source>
</evidence>
<evidence type="ECO:0000259" key="8">
    <source>
        <dbReference type="PROSITE" id="PS51459"/>
    </source>
</evidence>
<sequence>MSNYENQQSKYCYPGTDTLINKFEIKDYKRLEKVETVLTEKRLAELDQKPLTGSFGVKHLQKIHKYIFQDLYAFAGEFREEGISKGTSFAAPLFLDQNGKELLNKQLKNEKFLKGLNKDEMSQRLSYYMGELNFLHPFREGNGRTQREFMRTLGLKNGFNLDWSKIDRATMLNASIKSVLDSDAFIPVFKEAITNDESDQDLIKEYKALTKSNELEL</sequence>
<evidence type="ECO:0000256" key="6">
    <source>
        <dbReference type="ARBA" id="ARBA00047939"/>
    </source>
</evidence>
<dbReference type="InterPro" id="IPR036597">
    <property type="entry name" value="Fido-like_dom_sf"/>
</dbReference>
<dbReference type="PROSITE" id="PS51459">
    <property type="entry name" value="FIDO"/>
    <property type="match status" value="1"/>
</dbReference>
<dbReference type="GO" id="GO:0005524">
    <property type="term" value="F:ATP binding"/>
    <property type="evidence" value="ECO:0007669"/>
    <property type="project" value="UniProtKB-KW"/>
</dbReference>
<evidence type="ECO:0000256" key="5">
    <source>
        <dbReference type="ARBA" id="ARBA00034531"/>
    </source>
</evidence>
<dbReference type="Gene3D" id="1.10.3290.10">
    <property type="entry name" value="Fido-like domain"/>
    <property type="match status" value="1"/>
</dbReference>
<comment type="catalytic activity">
    <reaction evidence="6">
        <text>L-threonyl-[protein] + ATP = 3-O-(5'-adenylyl)-L-threonyl-[protein] + diphosphate</text>
        <dbReference type="Rhea" id="RHEA:54292"/>
        <dbReference type="Rhea" id="RHEA-COMP:11060"/>
        <dbReference type="Rhea" id="RHEA-COMP:13847"/>
        <dbReference type="ChEBI" id="CHEBI:30013"/>
        <dbReference type="ChEBI" id="CHEBI:30616"/>
        <dbReference type="ChEBI" id="CHEBI:33019"/>
        <dbReference type="ChEBI" id="CHEBI:138113"/>
        <dbReference type="EC" id="2.7.7.108"/>
    </reaction>
</comment>
<keyword evidence="4" id="KW-0067">ATP-binding</keyword>
<dbReference type="AlphaFoldDB" id="A0AAX2EJS3"/>
<feature type="domain" description="Fido" evidence="8">
    <location>
        <begin position="55"/>
        <end position="191"/>
    </location>
</feature>
<dbReference type="Proteomes" id="UP000199735">
    <property type="component" value="Unassembled WGS sequence"/>
</dbReference>
<organism evidence="9 10">
    <name type="scientific">Terribacillus saccharophilus</name>
    <dbReference type="NCBI Taxonomy" id="361277"/>
    <lineage>
        <taxon>Bacteria</taxon>
        <taxon>Bacillati</taxon>
        <taxon>Bacillota</taxon>
        <taxon>Bacilli</taxon>
        <taxon>Bacillales</taxon>
        <taxon>Bacillaceae</taxon>
        <taxon>Terribacillus</taxon>
    </lineage>
</organism>
<dbReference type="InterPro" id="IPR003812">
    <property type="entry name" value="Fido"/>
</dbReference>
<reference evidence="9 10" key="1">
    <citation type="submission" date="2016-10" db="EMBL/GenBank/DDBJ databases">
        <authorList>
            <person name="Varghese N."/>
            <person name="Submissions S."/>
        </authorList>
    </citation>
    <scope>NUCLEOTIDE SEQUENCE [LARGE SCALE GENOMIC DNA]</scope>
    <source>
        <strain evidence="9 10">DSM 21619</strain>
    </source>
</reference>
<protein>
    <recommendedName>
        <fullName evidence="5">protein adenylyltransferase</fullName>
        <ecNumber evidence="5">2.7.7.108</ecNumber>
    </recommendedName>
</protein>
<dbReference type="GO" id="GO:0070733">
    <property type="term" value="F:AMPylase activity"/>
    <property type="evidence" value="ECO:0007669"/>
    <property type="project" value="UniProtKB-EC"/>
</dbReference>
<dbReference type="EMBL" id="FOCD01000006">
    <property type="protein sequence ID" value="SEO08130.1"/>
    <property type="molecule type" value="Genomic_DNA"/>
</dbReference>
<dbReference type="PANTHER" id="PTHR39560">
    <property type="entry name" value="PROTEIN ADENYLYLTRANSFERASE FIC-RELATED"/>
    <property type="match status" value="1"/>
</dbReference>
<proteinExistence type="predicted"/>
<name>A0AAX2EJS3_9BACI</name>
<dbReference type="Pfam" id="PF02661">
    <property type="entry name" value="Fic"/>
    <property type="match status" value="1"/>
</dbReference>
<keyword evidence="2" id="KW-0548">Nucleotidyltransferase</keyword>
<comment type="caution">
    <text evidence="9">The sequence shown here is derived from an EMBL/GenBank/DDBJ whole genome shotgun (WGS) entry which is preliminary data.</text>
</comment>
<dbReference type="SUPFAM" id="SSF140931">
    <property type="entry name" value="Fic-like"/>
    <property type="match status" value="1"/>
</dbReference>
<dbReference type="GO" id="GO:0051302">
    <property type="term" value="P:regulation of cell division"/>
    <property type="evidence" value="ECO:0007669"/>
    <property type="project" value="TreeGrafter"/>
</dbReference>
<gene>
    <name evidence="9" type="ORF">SAMN04489762_3438</name>
</gene>
<evidence type="ECO:0000256" key="4">
    <source>
        <dbReference type="ARBA" id="ARBA00022840"/>
    </source>
</evidence>
<comment type="catalytic activity">
    <reaction evidence="7">
        <text>L-tyrosyl-[protein] + ATP = O-(5'-adenylyl)-L-tyrosyl-[protein] + diphosphate</text>
        <dbReference type="Rhea" id="RHEA:54288"/>
        <dbReference type="Rhea" id="RHEA-COMP:10136"/>
        <dbReference type="Rhea" id="RHEA-COMP:13846"/>
        <dbReference type="ChEBI" id="CHEBI:30616"/>
        <dbReference type="ChEBI" id="CHEBI:33019"/>
        <dbReference type="ChEBI" id="CHEBI:46858"/>
        <dbReference type="ChEBI" id="CHEBI:83624"/>
        <dbReference type="EC" id="2.7.7.108"/>
    </reaction>
</comment>
<evidence type="ECO:0000313" key="9">
    <source>
        <dbReference type="EMBL" id="SEO08130.1"/>
    </source>
</evidence>
<evidence type="ECO:0000256" key="7">
    <source>
        <dbReference type="ARBA" id="ARBA00048696"/>
    </source>
</evidence>
<accession>A0AAX2EJS3</accession>
<evidence type="ECO:0000256" key="1">
    <source>
        <dbReference type="ARBA" id="ARBA00022679"/>
    </source>
</evidence>
<dbReference type="RefSeq" id="WP_093881540.1">
    <property type="nucleotide sequence ID" value="NZ_FOCD01000006.1"/>
</dbReference>
<keyword evidence="1" id="KW-0808">Transferase</keyword>
<keyword evidence="3" id="KW-0547">Nucleotide-binding</keyword>
<evidence type="ECO:0000313" key="10">
    <source>
        <dbReference type="Proteomes" id="UP000199735"/>
    </source>
</evidence>
<dbReference type="PANTHER" id="PTHR39560:SF1">
    <property type="entry name" value="PROTEIN ADENYLYLTRANSFERASE FIC-RELATED"/>
    <property type="match status" value="1"/>
</dbReference>